<feature type="region of interest" description="Disordered" evidence="1">
    <location>
        <begin position="41"/>
        <end position="67"/>
    </location>
</feature>
<gene>
    <name evidence="2" type="ORF">E2562_000226</name>
</gene>
<accession>A0A6G1CMG2</accession>
<evidence type="ECO:0000313" key="3">
    <source>
        <dbReference type="Proteomes" id="UP000479710"/>
    </source>
</evidence>
<name>A0A6G1CMG2_9ORYZ</name>
<evidence type="ECO:0000256" key="1">
    <source>
        <dbReference type="SAM" id="MobiDB-lite"/>
    </source>
</evidence>
<evidence type="ECO:0000313" key="2">
    <source>
        <dbReference type="EMBL" id="KAF0901342.1"/>
    </source>
</evidence>
<reference evidence="2 3" key="1">
    <citation type="submission" date="2019-11" db="EMBL/GenBank/DDBJ databases">
        <title>Whole genome sequence of Oryza granulata.</title>
        <authorList>
            <person name="Li W."/>
        </authorList>
    </citation>
    <scope>NUCLEOTIDE SEQUENCE [LARGE SCALE GENOMIC DNA]</scope>
    <source>
        <strain evidence="3">cv. Menghai</strain>
        <tissue evidence="2">Leaf</tissue>
    </source>
</reference>
<sequence length="136" mass="15158">MRVPSVTCVRRAVRGLVPGRHGLGRRQAGRHEERRNRWLEARSRGRREGQTGGWWPGARGQADGTTRRRAMMARQGVREELRRGVELLARSARSGVGSGLAGAHDYLSGEGENLNSRHFLVDSYSLLISKSVLVFI</sequence>
<proteinExistence type="predicted"/>
<dbReference type="Proteomes" id="UP000479710">
    <property type="component" value="Unassembled WGS sequence"/>
</dbReference>
<organism evidence="2 3">
    <name type="scientific">Oryza meyeriana var. granulata</name>
    <dbReference type="NCBI Taxonomy" id="110450"/>
    <lineage>
        <taxon>Eukaryota</taxon>
        <taxon>Viridiplantae</taxon>
        <taxon>Streptophyta</taxon>
        <taxon>Embryophyta</taxon>
        <taxon>Tracheophyta</taxon>
        <taxon>Spermatophyta</taxon>
        <taxon>Magnoliopsida</taxon>
        <taxon>Liliopsida</taxon>
        <taxon>Poales</taxon>
        <taxon>Poaceae</taxon>
        <taxon>BOP clade</taxon>
        <taxon>Oryzoideae</taxon>
        <taxon>Oryzeae</taxon>
        <taxon>Oryzinae</taxon>
        <taxon>Oryza</taxon>
        <taxon>Oryza meyeriana</taxon>
    </lineage>
</organism>
<dbReference type="AlphaFoldDB" id="A0A6G1CMG2"/>
<dbReference type="EMBL" id="SPHZ02000008">
    <property type="protein sequence ID" value="KAF0901342.1"/>
    <property type="molecule type" value="Genomic_DNA"/>
</dbReference>
<comment type="caution">
    <text evidence="2">The sequence shown here is derived from an EMBL/GenBank/DDBJ whole genome shotgun (WGS) entry which is preliminary data.</text>
</comment>
<keyword evidence="3" id="KW-1185">Reference proteome</keyword>
<protein>
    <submittedName>
        <fullName evidence="2">Uncharacterized protein</fullName>
    </submittedName>
</protein>